<evidence type="ECO:0000256" key="12">
    <source>
        <dbReference type="ARBA" id="ARBA00023172"/>
    </source>
</evidence>
<evidence type="ECO:0000256" key="4">
    <source>
        <dbReference type="ARBA" id="ARBA00022723"/>
    </source>
</evidence>
<keyword evidence="11" id="KW-0808">Transferase</keyword>
<keyword evidence="7" id="KW-0460">Magnesium</keyword>
<evidence type="ECO:0000256" key="3">
    <source>
        <dbReference type="ARBA" id="ARBA00022722"/>
    </source>
</evidence>
<dbReference type="EMBL" id="LAVV01007803">
    <property type="protein sequence ID" value="KNZ54733.1"/>
    <property type="molecule type" value="Genomic_DNA"/>
</dbReference>
<evidence type="ECO:0000256" key="1">
    <source>
        <dbReference type="ARBA" id="ARBA00022578"/>
    </source>
</evidence>
<evidence type="ECO:0000256" key="10">
    <source>
        <dbReference type="ARBA" id="ARBA00022918"/>
    </source>
</evidence>
<keyword evidence="2" id="KW-0548">Nucleotidyltransferase</keyword>
<evidence type="ECO:0000256" key="11">
    <source>
        <dbReference type="ARBA" id="ARBA00022932"/>
    </source>
</evidence>
<keyword evidence="5" id="KW-0255">Endonuclease</keyword>
<reference evidence="16 17" key="1">
    <citation type="submission" date="2015-08" db="EMBL/GenBank/DDBJ databases">
        <title>Next Generation Sequencing and Analysis of the Genome of Puccinia sorghi L Schw, the Causal Agent of Maize Common Rust.</title>
        <authorList>
            <person name="Rochi L."/>
            <person name="Burguener G."/>
            <person name="Darino M."/>
            <person name="Turjanski A."/>
            <person name="Kreff E."/>
            <person name="Dieguez M.J."/>
            <person name="Sacco F."/>
        </authorList>
    </citation>
    <scope>NUCLEOTIDE SEQUENCE [LARGE SCALE GENOMIC DNA]</scope>
    <source>
        <strain evidence="16 17">RO10H11247</strain>
    </source>
</reference>
<keyword evidence="3" id="KW-0540">Nuclease</keyword>
<evidence type="ECO:0000256" key="13">
    <source>
        <dbReference type="ARBA" id="ARBA00048173"/>
    </source>
</evidence>
<comment type="catalytic activity">
    <reaction evidence="13">
        <text>DNA(n) + a 2'-deoxyribonucleoside 5'-triphosphate = DNA(n+1) + diphosphate</text>
        <dbReference type="Rhea" id="RHEA:22508"/>
        <dbReference type="Rhea" id="RHEA-COMP:17339"/>
        <dbReference type="Rhea" id="RHEA-COMP:17340"/>
        <dbReference type="ChEBI" id="CHEBI:33019"/>
        <dbReference type="ChEBI" id="CHEBI:61560"/>
        <dbReference type="ChEBI" id="CHEBI:173112"/>
        <dbReference type="EC" id="2.7.7.49"/>
    </reaction>
</comment>
<dbReference type="PROSITE" id="PS50994">
    <property type="entry name" value="INTEGRASE"/>
    <property type="match status" value="1"/>
</dbReference>
<keyword evidence="6" id="KW-0378">Hydrolase</keyword>
<dbReference type="GO" id="GO:0006310">
    <property type="term" value="P:DNA recombination"/>
    <property type="evidence" value="ECO:0007669"/>
    <property type="project" value="UniProtKB-KW"/>
</dbReference>
<name>A0A0L6V1T8_9BASI</name>
<dbReference type="GO" id="GO:0003964">
    <property type="term" value="F:RNA-directed DNA polymerase activity"/>
    <property type="evidence" value="ECO:0007669"/>
    <property type="project" value="UniProtKB-KW"/>
</dbReference>
<dbReference type="GO" id="GO:0046872">
    <property type="term" value="F:metal ion binding"/>
    <property type="evidence" value="ECO:0007669"/>
    <property type="project" value="UniProtKB-KW"/>
</dbReference>
<comment type="caution">
    <text evidence="16">The sequence shown here is derived from an EMBL/GenBank/DDBJ whole genome shotgun (WGS) entry which is preliminary data.</text>
</comment>
<keyword evidence="1" id="KW-0815">Transposition</keyword>
<evidence type="ECO:0000256" key="14">
    <source>
        <dbReference type="ARBA" id="ARBA00049244"/>
    </source>
</evidence>
<evidence type="ECO:0000256" key="9">
    <source>
        <dbReference type="ARBA" id="ARBA00022908"/>
    </source>
</evidence>
<evidence type="ECO:0000259" key="15">
    <source>
        <dbReference type="PROSITE" id="PS50994"/>
    </source>
</evidence>
<evidence type="ECO:0000313" key="16">
    <source>
        <dbReference type="EMBL" id="KNZ54733.1"/>
    </source>
</evidence>
<dbReference type="GO" id="GO:0015074">
    <property type="term" value="P:DNA integration"/>
    <property type="evidence" value="ECO:0007669"/>
    <property type="project" value="UniProtKB-KW"/>
</dbReference>
<proteinExistence type="predicted"/>
<keyword evidence="8" id="KW-0694">RNA-binding</keyword>
<dbReference type="Gene3D" id="3.30.420.10">
    <property type="entry name" value="Ribonuclease H-like superfamily/Ribonuclease H"/>
    <property type="match status" value="1"/>
</dbReference>
<keyword evidence="12" id="KW-0233">DNA recombination</keyword>
<dbReference type="VEuPathDB" id="FungiDB:VP01_2871g1"/>
<keyword evidence="11" id="KW-0239">DNA-directed DNA polymerase</keyword>
<dbReference type="GO" id="GO:0032196">
    <property type="term" value="P:transposition"/>
    <property type="evidence" value="ECO:0007669"/>
    <property type="project" value="UniProtKB-KW"/>
</dbReference>
<dbReference type="SUPFAM" id="SSF53098">
    <property type="entry name" value="Ribonuclease H-like"/>
    <property type="match status" value="1"/>
</dbReference>
<dbReference type="GO" id="GO:0003723">
    <property type="term" value="F:RNA binding"/>
    <property type="evidence" value="ECO:0007669"/>
    <property type="project" value="UniProtKB-KW"/>
</dbReference>
<accession>A0A0L6V1T8</accession>
<organism evidence="16 17">
    <name type="scientific">Puccinia sorghi</name>
    <dbReference type="NCBI Taxonomy" id="27349"/>
    <lineage>
        <taxon>Eukaryota</taxon>
        <taxon>Fungi</taxon>
        <taxon>Dikarya</taxon>
        <taxon>Basidiomycota</taxon>
        <taxon>Pucciniomycotina</taxon>
        <taxon>Pucciniomycetes</taxon>
        <taxon>Pucciniales</taxon>
        <taxon>Pucciniaceae</taxon>
        <taxon>Puccinia</taxon>
    </lineage>
</organism>
<evidence type="ECO:0000256" key="2">
    <source>
        <dbReference type="ARBA" id="ARBA00022695"/>
    </source>
</evidence>
<keyword evidence="17" id="KW-1185">Reference proteome</keyword>
<comment type="catalytic activity">
    <reaction evidence="14">
        <text>DNA(n) + a 2'-deoxyribonucleoside 5'-triphosphate = DNA(n+1) + diphosphate</text>
        <dbReference type="Rhea" id="RHEA:22508"/>
        <dbReference type="Rhea" id="RHEA-COMP:17339"/>
        <dbReference type="Rhea" id="RHEA-COMP:17340"/>
        <dbReference type="ChEBI" id="CHEBI:33019"/>
        <dbReference type="ChEBI" id="CHEBI:61560"/>
        <dbReference type="ChEBI" id="CHEBI:173112"/>
        <dbReference type="EC" id="2.7.7.7"/>
    </reaction>
</comment>
<dbReference type="InterPro" id="IPR012337">
    <property type="entry name" value="RNaseH-like_sf"/>
</dbReference>
<evidence type="ECO:0000256" key="5">
    <source>
        <dbReference type="ARBA" id="ARBA00022759"/>
    </source>
</evidence>
<protein>
    <recommendedName>
        <fullName evidence="15">Integrase catalytic domain-containing protein</fullName>
    </recommendedName>
</protein>
<keyword evidence="4" id="KW-0479">Metal-binding</keyword>
<dbReference type="GO" id="GO:0004519">
    <property type="term" value="F:endonuclease activity"/>
    <property type="evidence" value="ECO:0007669"/>
    <property type="project" value="UniProtKB-KW"/>
</dbReference>
<dbReference type="OrthoDB" id="2186513at2759"/>
<dbReference type="GO" id="GO:0003887">
    <property type="term" value="F:DNA-directed DNA polymerase activity"/>
    <property type="evidence" value="ECO:0007669"/>
    <property type="project" value="UniProtKB-KW"/>
</dbReference>
<sequence>MQIEKEAPQESFTLSISTTKSGVKYILVIVDDFSRFNRIYFLRQIKSKIGQFPAYLHSDRGGEYSSIYLQSKLEALGISIEQGPANSPQTNGLAERFNQTLIQKMRCLLAQSSH</sequence>
<evidence type="ECO:0000256" key="8">
    <source>
        <dbReference type="ARBA" id="ARBA00022884"/>
    </source>
</evidence>
<evidence type="ECO:0000256" key="7">
    <source>
        <dbReference type="ARBA" id="ARBA00022842"/>
    </source>
</evidence>
<dbReference type="PANTHER" id="PTHR42648">
    <property type="entry name" value="TRANSPOSASE, PUTATIVE-RELATED"/>
    <property type="match status" value="1"/>
</dbReference>
<feature type="domain" description="Integrase catalytic" evidence="15">
    <location>
        <begin position="1"/>
        <end position="114"/>
    </location>
</feature>
<keyword evidence="9" id="KW-0229">DNA integration</keyword>
<dbReference type="InterPro" id="IPR039537">
    <property type="entry name" value="Retrotran_Ty1/copia-like"/>
</dbReference>
<dbReference type="AlphaFoldDB" id="A0A0L6V1T8"/>
<gene>
    <name evidence="16" type="ORF">VP01_2871g1</name>
</gene>
<dbReference type="InterPro" id="IPR036397">
    <property type="entry name" value="RNaseH_sf"/>
</dbReference>
<dbReference type="GO" id="GO:0016787">
    <property type="term" value="F:hydrolase activity"/>
    <property type="evidence" value="ECO:0007669"/>
    <property type="project" value="UniProtKB-KW"/>
</dbReference>
<evidence type="ECO:0000256" key="6">
    <source>
        <dbReference type="ARBA" id="ARBA00022801"/>
    </source>
</evidence>
<dbReference type="InterPro" id="IPR001584">
    <property type="entry name" value="Integrase_cat-core"/>
</dbReference>
<evidence type="ECO:0000313" key="17">
    <source>
        <dbReference type="Proteomes" id="UP000037035"/>
    </source>
</evidence>
<dbReference type="Proteomes" id="UP000037035">
    <property type="component" value="Unassembled WGS sequence"/>
</dbReference>
<keyword evidence="10" id="KW-0695">RNA-directed DNA polymerase</keyword>
<dbReference type="GO" id="GO:0005634">
    <property type="term" value="C:nucleus"/>
    <property type="evidence" value="ECO:0007669"/>
    <property type="project" value="UniProtKB-ARBA"/>
</dbReference>
<dbReference type="PANTHER" id="PTHR42648:SF11">
    <property type="entry name" value="TRANSPOSON TY4-P GAG-POL POLYPROTEIN"/>
    <property type="match status" value="1"/>
</dbReference>